<evidence type="ECO:0000313" key="2">
    <source>
        <dbReference type="Proteomes" id="UP000821845"/>
    </source>
</evidence>
<dbReference type="EMBL" id="CM023488">
    <property type="protein sequence ID" value="KAH6924864.1"/>
    <property type="molecule type" value="Genomic_DNA"/>
</dbReference>
<name>A0ACB7RWH3_HYAAI</name>
<evidence type="ECO:0000313" key="1">
    <source>
        <dbReference type="EMBL" id="KAH6924864.1"/>
    </source>
</evidence>
<keyword evidence="2" id="KW-1185">Reference proteome</keyword>
<organism evidence="1 2">
    <name type="scientific">Hyalomma asiaticum</name>
    <name type="common">Tick</name>
    <dbReference type="NCBI Taxonomy" id="266040"/>
    <lineage>
        <taxon>Eukaryota</taxon>
        <taxon>Metazoa</taxon>
        <taxon>Ecdysozoa</taxon>
        <taxon>Arthropoda</taxon>
        <taxon>Chelicerata</taxon>
        <taxon>Arachnida</taxon>
        <taxon>Acari</taxon>
        <taxon>Parasitiformes</taxon>
        <taxon>Ixodida</taxon>
        <taxon>Ixodoidea</taxon>
        <taxon>Ixodidae</taxon>
        <taxon>Hyalomminae</taxon>
        <taxon>Hyalomma</taxon>
    </lineage>
</organism>
<sequence>MHGKGAVAHDGRIRTIVRFPYEGSLERYDHHARRPFVLRYFVWYAKCCRLLGCLYISNLNDDTLKAAKATWRSPYTIYSVALLTTASVFEGSNFILKNACKDDAKCKFTDTLGVVAYAVALLRVFANVACLVRGSAKILQLLRDAVAFERSSAFRPVAKRSGIKDIPWVMVTLRLSVLVSVVATLCLAAAVHYRAFHTTREHWHPVLKASVVCTSVVVVFYGSTLYVPTICFCEVLVQYVKAQVVAFGECQATWATRSVLRDAASRIEAVRVNVCKIRALKNAVNDVWGPAIVTSSACLVTTLCTTLYRSFYARVGHAEAWLRFTYTMYTALCFVDMVLVSSDLGSEVEKLKDATKPMSLMDATDTYSLQVGYLHDIIEPDSMCLSAGRFFRLDRTLLVTMAGSIITFTVILVQTSDDIIHGI</sequence>
<comment type="caution">
    <text evidence="1">The sequence shown here is derived from an EMBL/GenBank/DDBJ whole genome shotgun (WGS) entry which is preliminary data.</text>
</comment>
<dbReference type="Proteomes" id="UP000821845">
    <property type="component" value="Chromosome 8"/>
</dbReference>
<accession>A0ACB7RWH3</accession>
<protein>
    <submittedName>
        <fullName evidence="1">Uncharacterized protein</fullName>
    </submittedName>
</protein>
<proteinExistence type="predicted"/>
<reference evidence="1" key="1">
    <citation type="submission" date="2020-05" db="EMBL/GenBank/DDBJ databases">
        <title>Large-scale comparative analyses of tick genomes elucidate their genetic diversity and vector capacities.</title>
        <authorList>
            <person name="Jia N."/>
            <person name="Wang J."/>
            <person name="Shi W."/>
            <person name="Du L."/>
            <person name="Sun Y."/>
            <person name="Zhan W."/>
            <person name="Jiang J."/>
            <person name="Wang Q."/>
            <person name="Zhang B."/>
            <person name="Ji P."/>
            <person name="Sakyi L.B."/>
            <person name="Cui X."/>
            <person name="Yuan T."/>
            <person name="Jiang B."/>
            <person name="Yang W."/>
            <person name="Lam T.T.-Y."/>
            <person name="Chang Q."/>
            <person name="Ding S."/>
            <person name="Wang X."/>
            <person name="Zhu J."/>
            <person name="Ruan X."/>
            <person name="Zhao L."/>
            <person name="Wei J."/>
            <person name="Que T."/>
            <person name="Du C."/>
            <person name="Cheng J."/>
            <person name="Dai P."/>
            <person name="Han X."/>
            <person name="Huang E."/>
            <person name="Gao Y."/>
            <person name="Liu J."/>
            <person name="Shao H."/>
            <person name="Ye R."/>
            <person name="Li L."/>
            <person name="Wei W."/>
            <person name="Wang X."/>
            <person name="Wang C."/>
            <person name="Yang T."/>
            <person name="Huo Q."/>
            <person name="Li W."/>
            <person name="Guo W."/>
            <person name="Chen H."/>
            <person name="Zhou L."/>
            <person name="Ni X."/>
            <person name="Tian J."/>
            <person name="Zhou Y."/>
            <person name="Sheng Y."/>
            <person name="Liu T."/>
            <person name="Pan Y."/>
            <person name="Xia L."/>
            <person name="Li J."/>
            <person name="Zhao F."/>
            <person name="Cao W."/>
        </authorList>
    </citation>
    <scope>NUCLEOTIDE SEQUENCE</scope>
    <source>
        <strain evidence="1">Hyas-2018</strain>
    </source>
</reference>
<gene>
    <name evidence="1" type="ORF">HPB50_025762</name>
</gene>